<feature type="domain" description="WRKY19-like zinc finger" evidence="2">
    <location>
        <begin position="445"/>
        <end position="469"/>
    </location>
</feature>
<dbReference type="Proteomes" id="UP000036987">
    <property type="component" value="Unassembled WGS sequence"/>
</dbReference>
<dbReference type="OMA" id="TACMMSP"/>
<organism evidence="3 4">
    <name type="scientific">Zostera marina</name>
    <name type="common">Eelgrass</name>
    <dbReference type="NCBI Taxonomy" id="29655"/>
    <lineage>
        <taxon>Eukaryota</taxon>
        <taxon>Viridiplantae</taxon>
        <taxon>Streptophyta</taxon>
        <taxon>Embryophyta</taxon>
        <taxon>Tracheophyta</taxon>
        <taxon>Spermatophyta</taxon>
        <taxon>Magnoliopsida</taxon>
        <taxon>Liliopsida</taxon>
        <taxon>Zosteraceae</taxon>
        <taxon>Zostera</taxon>
    </lineage>
</organism>
<evidence type="ECO:0000259" key="2">
    <source>
        <dbReference type="Pfam" id="PF24906"/>
    </source>
</evidence>
<feature type="region of interest" description="Disordered" evidence="1">
    <location>
        <begin position="65"/>
        <end position="90"/>
    </location>
</feature>
<feature type="domain" description="WRKY19-like zinc finger" evidence="2">
    <location>
        <begin position="266"/>
        <end position="290"/>
    </location>
</feature>
<gene>
    <name evidence="3" type="ORF">ZOSMA_38G00520</name>
</gene>
<comment type="caution">
    <text evidence="3">The sequence shown here is derived from an EMBL/GenBank/DDBJ whole genome shotgun (WGS) entry which is preliminary data.</text>
</comment>
<sequence>MDTRFQPAGFRSKDRYFVDTTLSLDNSGSSSLYTSSKGNNKRKWSDVDNDIKNFQDDFSLIIGVGRPSNSSDNSKMSSTTACTMSSAKETDEETSMDLDLNFQLHLESDNTNSPNKPAFDAADLQLSLPTGSSFSAVTHQNRLELHESFDASVTGDDGSTSSRWKSGGGGLILPSFDSIRSPVASPATPLSATAIQEKTSCISGFVLTQLRRHNNSKTCLFQDCKKGARGASGLCIGHGGGRRCQREGCVKGAEGRTVYCKSHGGGRRCNFLGCTKSAEGRTDYCIAHGGGQRCSYENCTRASRGKTGFCIKHGGGKRCQEEGCTKSAEGYTGRCISHGGGRRCQYPSCTKGAQGSTMLCKAHGGGKRCTFFGCNKGAEGSTLFCKGHGGGKRCTFQCGDDVCPKSVHGGTLFCVRHGGGKRCAIPECPSSARGSTAFCVSHGGGKRCKFEGCSKCAQGSTDFCKAHGGGKRCSWGKMASVLGIPSGSLCDRYPKNSDGLCAAHSSLVHDRKIHGGGTLGFGALDNTMKERYDSPPLGWIGFKHSIIPKNSKLFVPEGRVHGGSLMTMLAGGNTGISSHCENHANSDSSTLPNIAACSSMPHKWV</sequence>
<name>A0A0K9P4L1_ZOSMR</name>
<dbReference type="AlphaFoldDB" id="A0A0K9P4L1"/>
<feature type="domain" description="WRKY19-like zinc finger" evidence="2">
    <location>
        <begin position="241"/>
        <end position="265"/>
    </location>
</feature>
<dbReference type="EMBL" id="LFYR01001193">
    <property type="protein sequence ID" value="KMZ63944.1"/>
    <property type="molecule type" value="Genomic_DNA"/>
</dbReference>
<feature type="domain" description="WRKY19-like zinc finger" evidence="2">
    <location>
        <begin position="291"/>
        <end position="315"/>
    </location>
</feature>
<accession>A0A0K9P4L1</accession>
<dbReference type="Pfam" id="PF24906">
    <property type="entry name" value="Zf_WRKY19"/>
    <property type="match status" value="7"/>
</dbReference>
<keyword evidence="4" id="KW-1185">Reference proteome</keyword>
<feature type="domain" description="WRKY19-like zinc finger" evidence="2">
    <location>
        <begin position="316"/>
        <end position="340"/>
    </location>
</feature>
<protein>
    <submittedName>
        <fullName evidence="3">Loricrin-like</fullName>
    </submittedName>
</protein>
<evidence type="ECO:0000313" key="3">
    <source>
        <dbReference type="EMBL" id="KMZ63944.1"/>
    </source>
</evidence>
<evidence type="ECO:0000313" key="4">
    <source>
        <dbReference type="Proteomes" id="UP000036987"/>
    </source>
</evidence>
<dbReference type="PANTHER" id="PTHR31827">
    <property type="entry name" value="EMB|CAB89363.1"/>
    <property type="match status" value="1"/>
</dbReference>
<reference evidence="4" key="1">
    <citation type="journal article" date="2016" name="Nature">
        <title>The genome of the seagrass Zostera marina reveals angiosperm adaptation to the sea.</title>
        <authorList>
            <person name="Olsen J.L."/>
            <person name="Rouze P."/>
            <person name="Verhelst B."/>
            <person name="Lin Y.-C."/>
            <person name="Bayer T."/>
            <person name="Collen J."/>
            <person name="Dattolo E."/>
            <person name="De Paoli E."/>
            <person name="Dittami S."/>
            <person name="Maumus F."/>
            <person name="Michel G."/>
            <person name="Kersting A."/>
            <person name="Lauritano C."/>
            <person name="Lohaus R."/>
            <person name="Toepel M."/>
            <person name="Tonon T."/>
            <person name="Vanneste K."/>
            <person name="Amirebrahimi M."/>
            <person name="Brakel J."/>
            <person name="Bostroem C."/>
            <person name="Chovatia M."/>
            <person name="Grimwood J."/>
            <person name="Jenkins J.W."/>
            <person name="Jueterbock A."/>
            <person name="Mraz A."/>
            <person name="Stam W.T."/>
            <person name="Tice H."/>
            <person name="Bornberg-Bauer E."/>
            <person name="Green P.J."/>
            <person name="Pearson G.A."/>
            <person name="Procaccini G."/>
            <person name="Duarte C.M."/>
            <person name="Schmutz J."/>
            <person name="Reusch T.B.H."/>
            <person name="Van de Peer Y."/>
        </authorList>
    </citation>
    <scope>NUCLEOTIDE SEQUENCE [LARGE SCALE GENOMIC DNA]</scope>
    <source>
        <strain evidence="4">cv. Finnish</strain>
    </source>
</reference>
<dbReference type="InterPro" id="IPR056866">
    <property type="entry name" value="Znf_WRKY19"/>
</dbReference>
<dbReference type="STRING" id="29655.A0A0K9P4L1"/>
<evidence type="ECO:0000256" key="1">
    <source>
        <dbReference type="SAM" id="MobiDB-lite"/>
    </source>
</evidence>
<dbReference type="OrthoDB" id="77038at2759"/>
<proteinExistence type="predicted"/>
<feature type="compositionally biased region" description="Low complexity" evidence="1">
    <location>
        <begin position="68"/>
        <end position="87"/>
    </location>
</feature>
<dbReference type="PANTHER" id="PTHR31827:SF40">
    <property type="entry name" value="F22C12.10"/>
    <property type="match status" value="1"/>
</dbReference>
<feature type="domain" description="WRKY19-like zinc finger" evidence="2">
    <location>
        <begin position="420"/>
        <end position="444"/>
    </location>
</feature>
<feature type="domain" description="WRKY19-like zinc finger" evidence="2">
    <location>
        <begin position="341"/>
        <end position="365"/>
    </location>
</feature>